<dbReference type="InterPro" id="IPR015421">
    <property type="entry name" value="PyrdxlP-dep_Trfase_major"/>
</dbReference>
<keyword evidence="6 11" id="KW-0808">Transferase</keyword>
<evidence type="ECO:0000256" key="9">
    <source>
        <dbReference type="ARBA" id="ARBA00047481"/>
    </source>
</evidence>
<dbReference type="PANTHER" id="PTHR43643:SF6">
    <property type="entry name" value="HISTIDINOL-PHOSPHATE AMINOTRANSFERASE"/>
    <property type="match status" value="1"/>
</dbReference>
<dbReference type="EC" id="2.6.1.9" evidence="3"/>
<evidence type="ECO:0000256" key="7">
    <source>
        <dbReference type="ARBA" id="ARBA00022898"/>
    </source>
</evidence>
<evidence type="ECO:0000256" key="5">
    <source>
        <dbReference type="ARBA" id="ARBA00022605"/>
    </source>
</evidence>
<comment type="pathway">
    <text evidence="1">Amino-acid biosynthesis; L-histidine biosynthesis; L-histidine from 5-phospho-alpha-D-ribose 1-diphosphate: step 7/9.</text>
</comment>
<dbReference type="Pfam" id="PF00155">
    <property type="entry name" value="Aminotran_1_2"/>
    <property type="match status" value="1"/>
</dbReference>
<evidence type="ECO:0000313" key="11">
    <source>
        <dbReference type="EMBL" id="KAE9629273.1"/>
    </source>
</evidence>
<name>A0A6A4RJ28_9RHOB</name>
<evidence type="ECO:0000256" key="8">
    <source>
        <dbReference type="ARBA" id="ARBA00023102"/>
    </source>
</evidence>
<evidence type="ECO:0000256" key="4">
    <source>
        <dbReference type="ARBA" id="ARBA00022576"/>
    </source>
</evidence>
<feature type="domain" description="Aminotransferase class I/classII large" evidence="10">
    <location>
        <begin position="33"/>
        <end position="361"/>
    </location>
</feature>
<dbReference type="GO" id="GO:0030170">
    <property type="term" value="F:pyridoxal phosphate binding"/>
    <property type="evidence" value="ECO:0007669"/>
    <property type="project" value="InterPro"/>
</dbReference>
<dbReference type="Proteomes" id="UP000441586">
    <property type="component" value="Unassembled WGS sequence"/>
</dbReference>
<keyword evidence="7" id="KW-0663">Pyridoxal phosphate</keyword>
<keyword evidence="4 11" id="KW-0032">Aminotransferase</keyword>
<dbReference type="Gene3D" id="3.40.640.10">
    <property type="entry name" value="Type I PLP-dependent aspartate aminotransferase-like (Major domain)"/>
    <property type="match status" value="1"/>
</dbReference>
<evidence type="ECO:0000256" key="2">
    <source>
        <dbReference type="ARBA" id="ARBA00007970"/>
    </source>
</evidence>
<proteinExistence type="inferred from homology"/>
<dbReference type="RefSeq" id="WP_158979887.1">
    <property type="nucleotide sequence ID" value="NZ_WSFO01000007.1"/>
</dbReference>
<evidence type="ECO:0000256" key="3">
    <source>
        <dbReference type="ARBA" id="ARBA00012748"/>
    </source>
</evidence>
<keyword evidence="5" id="KW-0028">Amino-acid biosynthesis</keyword>
<dbReference type="SUPFAM" id="SSF53383">
    <property type="entry name" value="PLP-dependent transferases"/>
    <property type="match status" value="1"/>
</dbReference>
<dbReference type="AlphaFoldDB" id="A0A6A4RJ28"/>
<dbReference type="EMBL" id="WSFO01000007">
    <property type="protein sequence ID" value="KAE9629273.1"/>
    <property type="molecule type" value="Genomic_DNA"/>
</dbReference>
<evidence type="ECO:0000259" key="10">
    <source>
        <dbReference type="Pfam" id="PF00155"/>
    </source>
</evidence>
<comment type="caution">
    <text evidence="11">The sequence shown here is derived from an EMBL/GenBank/DDBJ whole genome shotgun (WGS) entry which is preliminary data.</text>
</comment>
<organism evidence="11 12">
    <name type="scientific">Parasedimentitalea maritima</name>
    <dbReference type="NCBI Taxonomy" id="2578117"/>
    <lineage>
        <taxon>Bacteria</taxon>
        <taxon>Pseudomonadati</taxon>
        <taxon>Pseudomonadota</taxon>
        <taxon>Alphaproteobacteria</taxon>
        <taxon>Rhodobacterales</taxon>
        <taxon>Paracoccaceae</taxon>
        <taxon>Parasedimentitalea</taxon>
    </lineage>
</organism>
<evidence type="ECO:0000256" key="1">
    <source>
        <dbReference type="ARBA" id="ARBA00005011"/>
    </source>
</evidence>
<dbReference type="InterPro" id="IPR015424">
    <property type="entry name" value="PyrdxlP-dep_Trfase"/>
</dbReference>
<dbReference type="CDD" id="cd00609">
    <property type="entry name" value="AAT_like"/>
    <property type="match status" value="1"/>
</dbReference>
<dbReference type="GO" id="GO:0000105">
    <property type="term" value="P:L-histidine biosynthetic process"/>
    <property type="evidence" value="ECO:0007669"/>
    <property type="project" value="UniProtKB-KW"/>
</dbReference>
<evidence type="ECO:0000313" key="12">
    <source>
        <dbReference type="Proteomes" id="UP000441586"/>
    </source>
</evidence>
<protein>
    <recommendedName>
        <fullName evidence="3">histidinol-phosphate transaminase</fullName>
        <ecNumber evidence="3">2.6.1.9</ecNumber>
    </recommendedName>
</protein>
<keyword evidence="8" id="KW-0368">Histidine biosynthesis</keyword>
<gene>
    <name evidence="11" type="ORF">GP644_12695</name>
</gene>
<dbReference type="Gene3D" id="3.90.1150.10">
    <property type="entry name" value="Aspartate Aminotransferase, domain 1"/>
    <property type="match status" value="1"/>
</dbReference>
<dbReference type="InterPro" id="IPR004839">
    <property type="entry name" value="Aminotransferase_I/II_large"/>
</dbReference>
<comment type="similarity">
    <text evidence="2">Belongs to the class-II pyridoxal-phosphate-dependent aminotransferase family. Histidinol-phosphate aminotransferase subfamily.</text>
</comment>
<dbReference type="InterPro" id="IPR015422">
    <property type="entry name" value="PyrdxlP-dep_Trfase_small"/>
</dbReference>
<dbReference type="PANTHER" id="PTHR43643">
    <property type="entry name" value="HISTIDINOL-PHOSPHATE AMINOTRANSFERASE 2"/>
    <property type="match status" value="1"/>
</dbReference>
<reference evidence="11 12" key="1">
    <citation type="submission" date="2019-12" db="EMBL/GenBank/DDBJ databases">
        <authorList>
            <person name="Zhang Y.-J."/>
        </authorList>
    </citation>
    <scope>NUCLEOTIDE SEQUENCE [LARGE SCALE GENOMIC DNA]</scope>
    <source>
        <strain evidence="11 12">H18S-6</strain>
    </source>
</reference>
<dbReference type="GO" id="GO:0004400">
    <property type="term" value="F:histidinol-phosphate transaminase activity"/>
    <property type="evidence" value="ECO:0007669"/>
    <property type="project" value="UniProtKB-EC"/>
</dbReference>
<accession>A0A6A4RJ28</accession>
<comment type="catalytic activity">
    <reaction evidence="9">
        <text>L-histidinol phosphate + 2-oxoglutarate = 3-(imidazol-4-yl)-2-oxopropyl phosphate + L-glutamate</text>
        <dbReference type="Rhea" id="RHEA:23744"/>
        <dbReference type="ChEBI" id="CHEBI:16810"/>
        <dbReference type="ChEBI" id="CHEBI:29985"/>
        <dbReference type="ChEBI" id="CHEBI:57766"/>
        <dbReference type="ChEBI" id="CHEBI:57980"/>
        <dbReference type="EC" id="2.6.1.9"/>
    </reaction>
</comment>
<evidence type="ECO:0000256" key="6">
    <source>
        <dbReference type="ARBA" id="ARBA00022679"/>
    </source>
</evidence>
<dbReference type="InterPro" id="IPR050106">
    <property type="entry name" value="HistidinolP_aminotransfase"/>
</dbReference>
<sequence>MKQPVALPIEKIRGITYPPPPSITEEATGVAADVLRLNLNESHLPPSPKALAAAAQTLTETNRYPDHGCSTLTAVISKRIGFPASRISFGNSSGEILVALAMLSINEGDEAVMPTPTFPTCGKGVQIAGGKVVGVPVLPDGSNDVAAMLAAVTPDTRLFYLCTPNNPTEAILTASDLELTARQVPDTVLLVIDEAYFEFAQAEGGPDVLRILANRAGPWVVTRSFSKAYCMAGMRVGYALASDEGIHKALWQLRPNFNVNRVAIAAATAAMNDDRYLQTCLTHTISERKRLETALTLLGFSALPSFANFLTVVPPVSADIISSSLAAENILVQAMPWPGGNGALRITIGSQSNTDRLILAINKILEH</sequence>